<evidence type="ECO:0000256" key="6">
    <source>
        <dbReference type="ARBA" id="ARBA00022692"/>
    </source>
</evidence>
<evidence type="ECO:0000256" key="4">
    <source>
        <dbReference type="ARBA" id="ARBA00022475"/>
    </source>
</evidence>
<evidence type="ECO:0000256" key="8">
    <source>
        <dbReference type="ARBA" id="ARBA00023136"/>
    </source>
</evidence>
<dbReference type="PANTHER" id="PTHR30425:SF1">
    <property type="entry name" value="PHOSPHATE TRANSPORT SYSTEM PERMEASE PROTEIN PSTC"/>
    <property type="match status" value="1"/>
</dbReference>
<keyword evidence="13" id="KW-1185">Reference proteome</keyword>
<comment type="subcellular location">
    <subcellularLocation>
        <location evidence="10">Cell inner membrane</location>
        <topology evidence="10">Multi-pass membrane protein</topology>
    </subcellularLocation>
    <subcellularLocation>
        <location evidence="1 9">Cell membrane</location>
        <topology evidence="1 9">Multi-pass membrane protein</topology>
    </subcellularLocation>
</comment>
<feature type="transmembrane region" description="Helical" evidence="9">
    <location>
        <begin position="102"/>
        <end position="130"/>
    </location>
</feature>
<protein>
    <recommendedName>
        <fullName evidence="10">Phosphate transport system permease protein</fullName>
    </recommendedName>
</protein>
<evidence type="ECO:0000313" key="12">
    <source>
        <dbReference type="EMBL" id="GGX31074.1"/>
    </source>
</evidence>
<dbReference type="InterPro" id="IPR011864">
    <property type="entry name" value="Phosphate_PstC"/>
</dbReference>
<dbReference type="PANTHER" id="PTHR30425">
    <property type="entry name" value="PHOSPHATE TRANSPORT SYSTEM PERMEASE PROTEIN PST"/>
    <property type="match status" value="1"/>
</dbReference>
<dbReference type="CDD" id="cd06261">
    <property type="entry name" value="TM_PBP2"/>
    <property type="match status" value="1"/>
</dbReference>
<dbReference type="InterPro" id="IPR051124">
    <property type="entry name" value="Phosphate_Transport_Permease"/>
</dbReference>
<evidence type="ECO:0000256" key="3">
    <source>
        <dbReference type="ARBA" id="ARBA00022448"/>
    </source>
</evidence>
<keyword evidence="10" id="KW-0997">Cell inner membrane</keyword>
<dbReference type="NCBIfam" id="TIGR02138">
    <property type="entry name" value="phosphate_pstC"/>
    <property type="match status" value="1"/>
</dbReference>
<dbReference type="InterPro" id="IPR000515">
    <property type="entry name" value="MetI-like"/>
</dbReference>
<sequence>MSTSTSQVNMSSPSVIHPNESVQVPVNAAISDERMHQIMRRQRWQDFLFHKITLSFAALVLVVLLGIIVSLFLRAMPALKEYGFAFITTIEWDPVNDQFGGMIAIVGTLATSLIALLIAFPVSFGIALFLTEICPAWLKRPLGTAIELLAGVPSIIYGMWGLFVFAPLFSEYAQPFLAKTLGKLPVIGVLFSGPMIGLGILTAGIILAVMIIPFISSVMRDVFEVVPPVLKESAYGLGCTKWEVVRKIVLPYTKIGVVGGVMLGLGRALGETMAVTFVIGNAHKLSWSLFAAGNSIASTLANEFAEAESPLHVASLFELGLILFVITFIVLSAAKLLLLGLSKSEGAK</sequence>
<feature type="transmembrane region" description="Helical" evidence="9">
    <location>
        <begin position="48"/>
        <end position="73"/>
    </location>
</feature>
<organism evidence="12 13">
    <name type="scientific">Undibacterium squillarum</name>
    <dbReference type="NCBI Taxonomy" id="1131567"/>
    <lineage>
        <taxon>Bacteria</taxon>
        <taxon>Pseudomonadati</taxon>
        <taxon>Pseudomonadota</taxon>
        <taxon>Betaproteobacteria</taxon>
        <taxon>Burkholderiales</taxon>
        <taxon>Oxalobacteraceae</taxon>
        <taxon>Undibacterium</taxon>
    </lineage>
</organism>
<feature type="transmembrane region" description="Helical" evidence="9">
    <location>
        <begin position="255"/>
        <end position="279"/>
    </location>
</feature>
<feature type="transmembrane region" description="Helical" evidence="9">
    <location>
        <begin position="142"/>
        <end position="166"/>
    </location>
</feature>
<comment type="caution">
    <text evidence="12">The sequence shown here is derived from an EMBL/GenBank/DDBJ whole genome shotgun (WGS) entry which is preliminary data.</text>
</comment>
<comment type="similarity">
    <text evidence="2 10">Belongs to the binding-protein-dependent transport system permease family. CysTW subfamily.</text>
</comment>
<evidence type="ECO:0000256" key="9">
    <source>
        <dbReference type="RuleBase" id="RU363032"/>
    </source>
</evidence>
<accession>A0ABQ2XRS0</accession>
<evidence type="ECO:0000256" key="1">
    <source>
        <dbReference type="ARBA" id="ARBA00004651"/>
    </source>
</evidence>
<dbReference type="Gene3D" id="1.10.3720.10">
    <property type="entry name" value="MetI-like"/>
    <property type="match status" value="1"/>
</dbReference>
<evidence type="ECO:0000256" key="2">
    <source>
        <dbReference type="ARBA" id="ARBA00007069"/>
    </source>
</evidence>
<comment type="function">
    <text evidence="10">Part of the binding-protein-dependent transport system for phosphate; probably responsible for the translocation of the substrate across the membrane.</text>
</comment>
<dbReference type="SUPFAM" id="SSF161098">
    <property type="entry name" value="MetI-like"/>
    <property type="match status" value="1"/>
</dbReference>
<dbReference type="Proteomes" id="UP000653343">
    <property type="component" value="Unassembled WGS sequence"/>
</dbReference>
<keyword evidence="3 9" id="KW-0813">Transport</keyword>
<feature type="domain" description="ABC transmembrane type-1" evidence="11">
    <location>
        <begin position="105"/>
        <end position="334"/>
    </location>
</feature>
<evidence type="ECO:0000313" key="13">
    <source>
        <dbReference type="Proteomes" id="UP000653343"/>
    </source>
</evidence>
<dbReference type="EMBL" id="BMYU01000001">
    <property type="protein sequence ID" value="GGX31074.1"/>
    <property type="molecule type" value="Genomic_DNA"/>
</dbReference>
<gene>
    <name evidence="12" type="primary">phoW</name>
    <name evidence="12" type="ORF">GCM10010946_05200</name>
</gene>
<reference evidence="13" key="1">
    <citation type="journal article" date="2019" name="Int. J. Syst. Evol. Microbiol.">
        <title>The Global Catalogue of Microorganisms (GCM) 10K type strain sequencing project: providing services to taxonomists for standard genome sequencing and annotation.</title>
        <authorList>
            <consortium name="The Broad Institute Genomics Platform"/>
            <consortium name="The Broad Institute Genome Sequencing Center for Infectious Disease"/>
            <person name="Wu L."/>
            <person name="Ma J."/>
        </authorList>
    </citation>
    <scope>NUCLEOTIDE SEQUENCE [LARGE SCALE GENOMIC DNA]</scope>
    <source>
        <strain evidence="13">KCTC 23917</strain>
    </source>
</reference>
<feature type="transmembrane region" description="Helical" evidence="9">
    <location>
        <begin position="319"/>
        <end position="341"/>
    </location>
</feature>
<dbReference type="InterPro" id="IPR035906">
    <property type="entry name" value="MetI-like_sf"/>
</dbReference>
<keyword evidence="4" id="KW-1003">Cell membrane</keyword>
<evidence type="ECO:0000256" key="5">
    <source>
        <dbReference type="ARBA" id="ARBA00022592"/>
    </source>
</evidence>
<feature type="transmembrane region" description="Helical" evidence="9">
    <location>
        <begin position="186"/>
        <end position="212"/>
    </location>
</feature>
<evidence type="ECO:0000259" key="11">
    <source>
        <dbReference type="PROSITE" id="PS50928"/>
    </source>
</evidence>
<keyword evidence="5 10" id="KW-0592">Phosphate transport</keyword>
<dbReference type="PROSITE" id="PS50928">
    <property type="entry name" value="ABC_TM1"/>
    <property type="match status" value="1"/>
</dbReference>
<dbReference type="Pfam" id="PF00528">
    <property type="entry name" value="BPD_transp_1"/>
    <property type="match status" value="1"/>
</dbReference>
<keyword evidence="6 9" id="KW-0812">Transmembrane</keyword>
<proteinExistence type="inferred from homology"/>
<keyword evidence="7 9" id="KW-1133">Transmembrane helix</keyword>
<evidence type="ECO:0000256" key="7">
    <source>
        <dbReference type="ARBA" id="ARBA00022989"/>
    </source>
</evidence>
<evidence type="ECO:0000256" key="10">
    <source>
        <dbReference type="RuleBase" id="RU363054"/>
    </source>
</evidence>
<name>A0ABQ2XRS0_9BURK</name>
<keyword evidence="8 9" id="KW-0472">Membrane</keyword>